<protein>
    <submittedName>
        <fullName evidence="2">Reverse transcriptase</fullName>
    </submittedName>
</protein>
<reference evidence="2" key="1">
    <citation type="submission" date="2010-09" db="EMBL/GenBank/DDBJ databases">
        <title>Evidence of multiple events of horizontal transmission of mobile genetic elements between Bombyx and Maculinea.</title>
        <authorList>
            <person name="Novikova O.S."/>
            <person name="Sormacheva I.D."/>
            <person name="Smyshlyaev G.A."/>
            <person name="Mayorov V.I."/>
            <person name="Blinov A.G."/>
        </authorList>
    </citation>
    <scope>NUCLEOTIDE SEQUENCE</scope>
    <source>
        <strain evidence="2">HetMor.17</strain>
    </source>
</reference>
<organism evidence="2">
    <name type="scientific">Heteropterus morpheus</name>
    <name type="common">Large chequered skipper</name>
    <name type="synonym">Papilio morpheus</name>
    <dbReference type="NCBI Taxonomy" id="876081"/>
    <lineage>
        <taxon>Eukaryota</taxon>
        <taxon>Metazoa</taxon>
        <taxon>Ecdysozoa</taxon>
        <taxon>Arthropoda</taxon>
        <taxon>Hexapoda</taxon>
        <taxon>Insecta</taxon>
        <taxon>Pterygota</taxon>
        <taxon>Neoptera</taxon>
        <taxon>Endopterygota</taxon>
        <taxon>Lepidoptera</taxon>
        <taxon>Glossata</taxon>
        <taxon>Ditrysia</taxon>
        <taxon>Hesperioidea</taxon>
        <taxon>Hesperiidae</taxon>
        <taxon>Heteropterinae</taxon>
        <taxon>Heteropterus</taxon>
    </lineage>
</organism>
<sequence>IPPLFVVKCSASLTKPLTTLYTRSVKEGIVPKIWKSAFISPIHKNGNKNDVKNYRPISKLCIFAKILERIVFTQVNDCLSSSLIPEQHGFIKNRSTTTNLLSFIEYTTSSMDYGGQVDCIFTDYSKCFDRIDHIILLRKILYAGIHGNLYRWFKSYIEKRSQAVVVKGFKSSWTTVFS</sequence>
<keyword evidence="2" id="KW-0548">Nucleotidyltransferase</keyword>
<name>F2WZS7_HETMP</name>
<dbReference type="InterPro" id="IPR000477">
    <property type="entry name" value="RT_dom"/>
</dbReference>
<evidence type="ECO:0000259" key="1">
    <source>
        <dbReference type="Pfam" id="PF00078"/>
    </source>
</evidence>
<dbReference type="GO" id="GO:0003964">
    <property type="term" value="F:RNA-directed DNA polymerase activity"/>
    <property type="evidence" value="ECO:0007669"/>
    <property type="project" value="UniProtKB-KW"/>
</dbReference>
<keyword evidence="2" id="KW-0695">RNA-directed DNA polymerase</keyword>
<dbReference type="EMBL" id="HQ284419">
    <property type="protein sequence ID" value="ADZ95902.1"/>
    <property type="molecule type" value="Genomic_DNA"/>
</dbReference>
<dbReference type="InterPro" id="IPR043502">
    <property type="entry name" value="DNA/RNA_pol_sf"/>
</dbReference>
<reference evidence="2" key="2">
    <citation type="journal article" date="2012" name="Mol. Biol. Evol.">
        <title>Vertical Evolution and Horizontal Transfer of CR1 Non-LTR Retrotransposons and Tc1/mariner DNA Transposons in Lepidoptera Species.</title>
        <authorList>
            <person name="Sormacheva I."/>
            <person name="Smyshlyaev G."/>
            <person name="Mayorov V."/>
            <person name="Blinov A."/>
            <person name="Novikov A."/>
            <person name="Novikova O."/>
        </authorList>
    </citation>
    <scope>NUCLEOTIDE SEQUENCE</scope>
    <source>
        <strain evidence="2">HetMor.17</strain>
    </source>
</reference>
<keyword evidence="2" id="KW-0808">Transferase</keyword>
<feature type="non-terminal residue" evidence="2">
    <location>
        <position position="1"/>
    </location>
</feature>
<dbReference type="Pfam" id="PF00078">
    <property type="entry name" value="RVT_1"/>
    <property type="match status" value="1"/>
</dbReference>
<evidence type="ECO:0000313" key="2">
    <source>
        <dbReference type="EMBL" id="ADZ95902.1"/>
    </source>
</evidence>
<accession>F2WZS7</accession>
<feature type="domain" description="Reverse transcriptase" evidence="1">
    <location>
        <begin position="46"/>
        <end position="162"/>
    </location>
</feature>
<proteinExistence type="predicted"/>
<dbReference type="SUPFAM" id="SSF56672">
    <property type="entry name" value="DNA/RNA polymerases"/>
    <property type="match status" value="1"/>
</dbReference>
<dbReference type="AlphaFoldDB" id="F2WZS7"/>
<feature type="non-terminal residue" evidence="2">
    <location>
        <position position="178"/>
    </location>
</feature>
<dbReference type="PANTHER" id="PTHR19446">
    <property type="entry name" value="REVERSE TRANSCRIPTASES"/>
    <property type="match status" value="1"/>
</dbReference>